<feature type="domain" description="FecR protein" evidence="2">
    <location>
        <begin position="69"/>
        <end position="157"/>
    </location>
</feature>
<sequence length="160" mass="16881">MPTPRRRPLALPIVVCSTLWALHVTALADPRADTHAGLLKTVRGEVLLQDAQGASMPARVGDAVNAQQRIVTGAQSGASVVLRDGTTLVIGPQSSFDLQTFRYDSRTHDGSVIGKLARGTLRMVTGLIGKAAPEAVRIDTPTTTIGIRGTDFIVSADETL</sequence>
<feature type="signal peptide" evidence="1">
    <location>
        <begin position="1"/>
        <end position="28"/>
    </location>
</feature>
<keyword evidence="1" id="KW-0732">Signal</keyword>
<organism evidence="3 4">
    <name type="scientific">Variovorax paradoxus</name>
    <dbReference type="NCBI Taxonomy" id="34073"/>
    <lineage>
        <taxon>Bacteria</taxon>
        <taxon>Pseudomonadati</taxon>
        <taxon>Pseudomonadota</taxon>
        <taxon>Betaproteobacteria</taxon>
        <taxon>Burkholderiales</taxon>
        <taxon>Comamonadaceae</taxon>
        <taxon>Variovorax</taxon>
    </lineage>
</organism>
<accession>A0A2W5RSJ6</accession>
<dbReference type="Pfam" id="PF04773">
    <property type="entry name" value="FecR"/>
    <property type="match status" value="1"/>
</dbReference>
<dbReference type="Gene3D" id="2.60.120.1440">
    <property type="match status" value="1"/>
</dbReference>
<dbReference type="AlphaFoldDB" id="A0A2W5RSJ6"/>
<evidence type="ECO:0000313" key="4">
    <source>
        <dbReference type="Proteomes" id="UP000249135"/>
    </source>
</evidence>
<evidence type="ECO:0000259" key="2">
    <source>
        <dbReference type="Pfam" id="PF04773"/>
    </source>
</evidence>
<proteinExistence type="predicted"/>
<feature type="chain" id="PRO_5016179440" description="FecR protein domain-containing protein" evidence="1">
    <location>
        <begin position="29"/>
        <end position="160"/>
    </location>
</feature>
<protein>
    <recommendedName>
        <fullName evidence="2">FecR protein domain-containing protein</fullName>
    </recommendedName>
</protein>
<dbReference type="PANTHER" id="PTHR38731:SF1">
    <property type="entry name" value="FECR PROTEIN DOMAIN-CONTAINING PROTEIN"/>
    <property type="match status" value="1"/>
</dbReference>
<dbReference type="Proteomes" id="UP000249135">
    <property type="component" value="Unassembled WGS sequence"/>
</dbReference>
<dbReference type="InterPro" id="IPR006860">
    <property type="entry name" value="FecR"/>
</dbReference>
<evidence type="ECO:0000313" key="3">
    <source>
        <dbReference type="EMBL" id="PZQ66160.1"/>
    </source>
</evidence>
<comment type="caution">
    <text evidence="3">The sequence shown here is derived from an EMBL/GenBank/DDBJ whole genome shotgun (WGS) entry which is preliminary data.</text>
</comment>
<reference evidence="3 4" key="1">
    <citation type="submission" date="2017-08" db="EMBL/GenBank/DDBJ databases">
        <title>Infants hospitalized years apart are colonized by the same room-sourced microbial strains.</title>
        <authorList>
            <person name="Brooks B."/>
            <person name="Olm M.R."/>
            <person name="Firek B.A."/>
            <person name="Baker R."/>
            <person name="Thomas B.C."/>
            <person name="Morowitz M.J."/>
            <person name="Banfield J.F."/>
        </authorList>
    </citation>
    <scope>NUCLEOTIDE SEQUENCE [LARGE SCALE GENOMIC DNA]</scope>
    <source>
        <strain evidence="3">S2_005_003_R2_41</strain>
    </source>
</reference>
<dbReference type="PANTHER" id="PTHR38731">
    <property type="entry name" value="LIPL45-RELATED LIPOPROTEIN-RELATED"/>
    <property type="match status" value="1"/>
</dbReference>
<gene>
    <name evidence="3" type="ORF">DI563_24350</name>
</gene>
<dbReference type="EMBL" id="QFPP01000447">
    <property type="protein sequence ID" value="PZQ66160.1"/>
    <property type="molecule type" value="Genomic_DNA"/>
</dbReference>
<name>A0A2W5RSJ6_VARPD</name>
<evidence type="ECO:0000256" key="1">
    <source>
        <dbReference type="SAM" id="SignalP"/>
    </source>
</evidence>